<gene>
    <name evidence="2" type="ORF">ACBT_2070</name>
</gene>
<reference evidence="2 3" key="1">
    <citation type="submission" date="2020-05" db="EMBL/GenBank/DDBJ databases">
        <title>Complete genome sequencing of Campylobacter and Arcobacter type strains.</title>
        <authorList>
            <person name="Miller W.G."/>
            <person name="Yee E."/>
        </authorList>
    </citation>
    <scope>NUCLEOTIDE SEQUENCE [LARGE SCALE GENOMIC DNA]</scope>
    <source>
        <strain evidence="2 3">LMG 21996</strain>
    </source>
</reference>
<sequence length="103" mass="11897">MSMVVIQTTCGSKEEAKNIAYTLISKKLAACVQLKDIESIYYWKNEICCDNETLLIIKTKKELFSKVQSKILELHSYDVPEIIEIDISNISEDYLKFIKENTI</sequence>
<dbReference type="RefSeq" id="WP_024774388.1">
    <property type="nucleotide sequence ID" value="NZ_CP054051.1"/>
</dbReference>
<dbReference type="AlphaFoldDB" id="A0A7L5JS14"/>
<comment type="similarity">
    <text evidence="1">Belongs to the CutA family.</text>
</comment>
<accession>A0A7L5JS14</accession>
<evidence type="ECO:0000313" key="3">
    <source>
        <dbReference type="Proteomes" id="UP000509513"/>
    </source>
</evidence>
<dbReference type="InterPro" id="IPR004323">
    <property type="entry name" value="Ion_tolerance_CutA"/>
</dbReference>
<dbReference type="Pfam" id="PF03091">
    <property type="entry name" value="CutA1"/>
    <property type="match status" value="1"/>
</dbReference>
<dbReference type="PANTHER" id="PTHR23419">
    <property type="entry name" value="DIVALENT CATION TOLERANCE CUTA-RELATED"/>
    <property type="match status" value="1"/>
</dbReference>
<dbReference type="GO" id="GO:0005507">
    <property type="term" value="F:copper ion binding"/>
    <property type="evidence" value="ECO:0007669"/>
    <property type="project" value="TreeGrafter"/>
</dbReference>
<dbReference type="GO" id="GO:0010038">
    <property type="term" value="P:response to metal ion"/>
    <property type="evidence" value="ECO:0007669"/>
    <property type="project" value="InterPro"/>
</dbReference>
<name>A0A7L5JS14_9BACT</name>
<organism evidence="2 3">
    <name type="scientific">Aliarcobacter cibarius</name>
    <dbReference type="NCBI Taxonomy" id="255507"/>
    <lineage>
        <taxon>Bacteria</taxon>
        <taxon>Pseudomonadati</taxon>
        <taxon>Campylobacterota</taxon>
        <taxon>Epsilonproteobacteria</taxon>
        <taxon>Campylobacterales</taxon>
        <taxon>Arcobacteraceae</taxon>
        <taxon>Aliarcobacter</taxon>
    </lineage>
</organism>
<dbReference type="InterPro" id="IPR015867">
    <property type="entry name" value="N-reg_PII/ATP_PRibTrfase_C"/>
</dbReference>
<dbReference type="KEGG" id="acib:ACBT_2070"/>
<dbReference type="InterPro" id="IPR011322">
    <property type="entry name" value="N-reg_PII-like_a/b"/>
</dbReference>
<dbReference type="PANTHER" id="PTHR23419:SF8">
    <property type="entry name" value="FI09726P"/>
    <property type="match status" value="1"/>
</dbReference>
<evidence type="ECO:0000313" key="2">
    <source>
        <dbReference type="EMBL" id="QKJ27955.1"/>
    </source>
</evidence>
<dbReference type="Gene3D" id="3.30.70.120">
    <property type="match status" value="1"/>
</dbReference>
<dbReference type="EMBL" id="CP054051">
    <property type="protein sequence ID" value="QKJ27955.1"/>
    <property type="molecule type" value="Genomic_DNA"/>
</dbReference>
<dbReference type="SUPFAM" id="SSF54913">
    <property type="entry name" value="GlnB-like"/>
    <property type="match status" value="1"/>
</dbReference>
<dbReference type="OrthoDB" id="37622at2"/>
<protein>
    <submittedName>
        <fullName evidence="2">Putative CutA divalent ion tolerance protein</fullName>
    </submittedName>
</protein>
<proteinExistence type="inferred from homology"/>
<dbReference type="Proteomes" id="UP000509513">
    <property type="component" value="Chromosome"/>
</dbReference>
<evidence type="ECO:0000256" key="1">
    <source>
        <dbReference type="ARBA" id="ARBA00010169"/>
    </source>
</evidence>